<accession>A0A918DGV2</accession>
<organism evidence="1 2">
    <name type="scientific">Bowmanella pacifica</name>
    <dbReference type="NCBI Taxonomy" id="502051"/>
    <lineage>
        <taxon>Bacteria</taxon>
        <taxon>Pseudomonadati</taxon>
        <taxon>Pseudomonadota</taxon>
        <taxon>Gammaproteobacteria</taxon>
        <taxon>Alteromonadales</taxon>
        <taxon>Alteromonadaceae</taxon>
        <taxon>Bowmanella</taxon>
    </lineage>
</organism>
<keyword evidence="2" id="KW-1185">Reference proteome</keyword>
<dbReference type="RefSeq" id="WP_188691120.1">
    <property type="nucleotide sequence ID" value="NZ_BMLS01000001.1"/>
</dbReference>
<gene>
    <name evidence="1" type="ORF">GCM10010982_10030</name>
</gene>
<dbReference type="AlphaFoldDB" id="A0A918DGV2"/>
<evidence type="ECO:0000313" key="2">
    <source>
        <dbReference type="Proteomes" id="UP000606935"/>
    </source>
</evidence>
<evidence type="ECO:0000313" key="1">
    <source>
        <dbReference type="EMBL" id="GGO66259.1"/>
    </source>
</evidence>
<protein>
    <submittedName>
        <fullName evidence="1">Uncharacterized protein</fullName>
    </submittedName>
</protein>
<dbReference type="Proteomes" id="UP000606935">
    <property type="component" value="Unassembled WGS sequence"/>
</dbReference>
<proteinExistence type="predicted"/>
<reference evidence="1" key="1">
    <citation type="journal article" date="2014" name="Int. J. Syst. Evol. Microbiol.">
        <title>Complete genome sequence of Corynebacterium casei LMG S-19264T (=DSM 44701T), isolated from a smear-ripened cheese.</title>
        <authorList>
            <consortium name="US DOE Joint Genome Institute (JGI-PGF)"/>
            <person name="Walter F."/>
            <person name="Albersmeier A."/>
            <person name="Kalinowski J."/>
            <person name="Ruckert C."/>
        </authorList>
    </citation>
    <scope>NUCLEOTIDE SEQUENCE</scope>
    <source>
        <strain evidence="1">CGMCC 1.7086</strain>
    </source>
</reference>
<sequence length="72" mass="8310">MELVDKRKKYFVKAGQKEAGTIQNRIWVGYHDIDPALDLDSDAFSAGYSLEGMTIRRRKDNFSFTIQEVHSD</sequence>
<comment type="caution">
    <text evidence="1">The sequence shown here is derived from an EMBL/GenBank/DDBJ whole genome shotgun (WGS) entry which is preliminary data.</text>
</comment>
<dbReference type="EMBL" id="BMLS01000001">
    <property type="protein sequence ID" value="GGO66259.1"/>
    <property type="molecule type" value="Genomic_DNA"/>
</dbReference>
<name>A0A918DGV2_9ALTE</name>
<reference evidence="1" key="2">
    <citation type="submission" date="2020-09" db="EMBL/GenBank/DDBJ databases">
        <authorList>
            <person name="Sun Q."/>
            <person name="Zhou Y."/>
        </authorList>
    </citation>
    <scope>NUCLEOTIDE SEQUENCE</scope>
    <source>
        <strain evidence="1">CGMCC 1.7086</strain>
    </source>
</reference>